<name>A0ABP8ICQ9_9GAMM</name>
<proteinExistence type="predicted"/>
<dbReference type="EMBL" id="BAABFV010000001">
    <property type="protein sequence ID" value="GAA4356140.1"/>
    <property type="molecule type" value="Genomic_DNA"/>
</dbReference>
<organism evidence="2 3">
    <name type="scientific">Kangiella marina</name>
    <dbReference type="NCBI Taxonomy" id="1079178"/>
    <lineage>
        <taxon>Bacteria</taxon>
        <taxon>Pseudomonadati</taxon>
        <taxon>Pseudomonadota</taxon>
        <taxon>Gammaproteobacteria</taxon>
        <taxon>Kangiellales</taxon>
        <taxon>Kangiellaceae</taxon>
        <taxon>Kangiella</taxon>
    </lineage>
</organism>
<keyword evidence="3" id="KW-1185">Reference proteome</keyword>
<protein>
    <submittedName>
        <fullName evidence="2">DUF262 domain-containing protein</fullName>
    </submittedName>
</protein>
<dbReference type="RefSeq" id="WP_345291512.1">
    <property type="nucleotide sequence ID" value="NZ_BAABFV010000001.1"/>
</dbReference>
<evidence type="ECO:0000259" key="1">
    <source>
        <dbReference type="Pfam" id="PF03235"/>
    </source>
</evidence>
<dbReference type="Pfam" id="PF03235">
    <property type="entry name" value="GmrSD_N"/>
    <property type="match status" value="1"/>
</dbReference>
<feature type="domain" description="GmrSD restriction endonucleases N-terminal" evidence="1">
    <location>
        <begin position="44"/>
        <end position="181"/>
    </location>
</feature>
<reference evidence="3" key="1">
    <citation type="journal article" date="2019" name="Int. J. Syst. Evol. Microbiol.">
        <title>The Global Catalogue of Microorganisms (GCM) 10K type strain sequencing project: providing services to taxonomists for standard genome sequencing and annotation.</title>
        <authorList>
            <consortium name="The Broad Institute Genomics Platform"/>
            <consortium name="The Broad Institute Genome Sequencing Center for Infectious Disease"/>
            <person name="Wu L."/>
            <person name="Ma J."/>
        </authorList>
    </citation>
    <scope>NUCLEOTIDE SEQUENCE [LARGE SCALE GENOMIC DNA]</scope>
    <source>
        <strain evidence="3">JCM 17728</strain>
    </source>
</reference>
<comment type="caution">
    <text evidence="2">The sequence shown here is derived from an EMBL/GenBank/DDBJ whole genome shotgun (WGS) entry which is preliminary data.</text>
</comment>
<dbReference type="PANTHER" id="PTHR39639:SF1">
    <property type="entry name" value="DUF262 DOMAIN-CONTAINING PROTEIN"/>
    <property type="match status" value="1"/>
</dbReference>
<evidence type="ECO:0000313" key="2">
    <source>
        <dbReference type="EMBL" id="GAA4356140.1"/>
    </source>
</evidence>
<dbReference type="InterPro" id="IPR004919">
    <property type="entry name" value="GmrSD_N"/>
</dbReference>
<gene>
    <name evidence="2" type="ORF">GCM10023151_03790</name>
</gene>
<dbReference type="Proteomes" id="UP001501011">
    <property type="component" value="Unassembled WGS sequence"/>
</dbReference>
<evidence type="ECO:0000313" key="3">
    <source>
        <dbReference type="Proteomes" id="UP001501011"/>
    </source>
</evidence>
<dbReference type="PANTHER" id="PTHR39639">
    <property type="entry name" value="CHROMOSOME 16, WHOLE GENOME SHOTGUN SEQUENCE"/>
    <property type="match status" value="1"/>
</dbReference>
<accession>A0ABP8ICQ9</accession>
<sequence>MSDALQIEESEELENEITEVPREVRKLRTQPYDKSVIDLMGMIEREDIDLKPSFQRNSVWDNKRASLLIESIWLNIPIPQVFVSVEEDGTWNVIDGQQRLTSLYRFYTNQFKLRGLEVLSELNTLNYSSLDDKPQRLFHGGNIRIVAIHEDSHPDIKFDVFMRINQGAVQLNPQELRNCLFRGEFNNALHKMAEDENLLSILNLSKPHNRFKDVEIILRALAVTESSKSSFETYPGVMKKFLNDYMLANRNIGSEVIEEILSRLSENIRKVHAIFGNNSFRKWDYEQEVFDTKLNLSLMDCQMIAVDNYSYQDIQEHKDELLEKFKKIFASQEEDGEFFESITSSTSAKSKLVKRVSFMKEMFDSVING</sequence>